<accession>A0A8C1I8E1</accession>
<keyword evidence="3" id="KW-1185">Reference proteome</keyword>
<reference evidence="2" key="2">
    <citation type="submission" date="2025-09" db="UniProtKB">
        <authorList>
            <consortium name="Ensembl"/>
        </authorList>
    </citation>
    <scope>IDENTIFICATION</scope>
</reference>
<name>A0A8C1I8E1_CYPCA</name>
<organism evidence="2 3">
    <name type="scientific">Cyprinus carpio</name>
    <name type="common">Common carp</name>
    <dbReference type="NCBI Taxonomy" id="7962"/>
    <lineage>
        <taxon>Eukaryota</taxon>
        <taxon>Metazoa</taxon>
        <taxon>Chordata</taxon>
        <taxon>Craniata</taxon>
        <taxon>Vertebrata</taxon>
        <taxon>Euteleostomi</taxon>
        <taxon>Actinopterygii</taxon>
        <taxon>Neopterygii</taxon>
        <taxon>Teleostei</taxon>
        <taxon>Ostariophysi</taxon>
        <taxon>Cypriniformes</taxon>
        <taxon>Cyprinidae</taxon>
        <taxon>Cyprininae</taxon>
        <taxon>Cyprinus</taxon>
    </lineage>
</organism>
<feature type="region of interest" description="Disordered" evidence="1">
    <location>
        <begin position="1"/>
        <end position="27"/>
    </location>
</feature>
<evidence type="ECO:0000313" key="2">
    <source>
        <dbReference type="Ensembl" id="ENSCCRP00010007047.1"/>
    </source>
</evidence>
<dbReference type="Proteomes" id="UP000694427">
    <property type="component" value="Unplaced"/>
</dbReference>
<feature type="compositionally biased region" description="Polar residues" evidence="1">
    <location>
        <begin position="1"/>
        <end position="14"/>
    </location>
</feature>
<sequence>MIDQSNRAVSQGSAYSPDGQPMGGFVLDGQQHMGLRPGGKLHFDSNHTLLTCKFYLIPTLCCPMSPSIMTLTLINRALYM</sequence>
<protein>
    <submittedName>
        <fullName evidence="2">Uncharacterized protein</fullName>
    </submittedName>
</protein>
<proteinExistence type="predicted"/>
<dbReference type="Ensembl" id="ENSCCRT00010007617.1">
    <property type="protein sequence ID" value="ENSCCRP00010007047.1"/>
    <property type="gene ID" value="ENSCCRG00010002964.1"/>
</dbReference>
<evidence type="ECO:0000313" key="3">
    <source>
        <dbReference type="Proteomes" id="UP000694427"/>
    </source>
</evidence>
<dbReference type="AlphaFoldDB" id="A0A8C1I8E1"/>
<evidence type="ECO:0000256" key="1">
    <source>
        <dbReference type="SAM" id="MobiDB-lite"/>
    </source>
</evidence>
<reference evidence="2" key="1">
    <citation type="submission" date="2025-08" db="UniProtKB">
        <authorList>
            <consortium name="Ensembl"/>
        </authorList>
    </citation>
    <scope>IDENTIFICATION</scope>
</reference>